<evidence type="ECO:0000256" key="7">
    <source>
        <dbReference type="ARBA" id="ARBA00023180"/>
    </source>
</evidence>
<proteinExistence type="inferred from homology"/>
<dbReference type="SUPFAM" id="SSF51445">
    <property type="entry name" value="(Trans)glycosidases"/>
    <property type="match status" value="1"/>
</dbReference>
<dbReference type="HOGENOM" id="CLU_010060_1_1_1"/>
<comment type="similarity">
    <text evidence="3">Belongs to the glycosyl hydrolase 51 family.</text>
</comment>
<dbReference type="EMBL" id="KN837334">
    <property type="protein sequence ID" value="KIJ27493.1"/>
    <property type="molecule type" value="Genomic_DNA"/>
</dbReference>
<evidence type="ECO:0000313" key="10">
    <source>
        <dbReference type="EMBL" id="KIJ27493.1"/>
    </source>
</evidence>
<dbReference type="PANTHER" id="PTHR31776">
    <property type="entry name" value="ALPHA-L-ARABINOFURANOSIDASE 1"/>
    <property type="match status" value="1"/>
</dbReference>
<evidence type="ECO:0000256" key="6">
    <source>
        <dbReference type="ARBA" id="ARBA00022801"/>
    </source>
</evidence>
<keyword evidence="11" id="KW-1185">Reference proteome</keyword>
<comment type="pathway">
    <text evidence="2">Glycan metabolism; L-arabinan degradation.</text>
</comment>
<accession>A0A0C9TE23</accession>
<evidence type="ECO:0000256" key="3">
    <source>
        <dbReference type="ARBA" id="ARBA00007186"/>
    </source>
</evidence>
<protein>
    <recommendedName>
        <fullName evidence="4">non-reducing end alpha-L-arabinofuranosidase</fullName>
        <ecNumber evidence="4">3.2.1.55</ecNumber>
    </recommendedName>
</protein>
<dbReference type="Pfam" id="PF22848">
    <property type="entry name" value="ASD1_dom"/>
    <property type="match status" value="1"/>
</dbReference>
<dbReference type="SMART" id="SM00813">
    <property type="entry name" value="Alpha-L-AF_C"/>
    <property type="match status" value="1"/>
</dbReference>
<name>A0A0C9TE23_SPHS4</name>
<dbReference type="AlphaFoldDB" id="A0A0C9TE23"/>
<organism evidence="10 11">
    <name type="scientific">Sphaerobolus stellatus (strain SS14)</name>
    <dbReference type="NCBI Taxonomy" id="990650"/>
    <lineage>
        <taxon>Eukaryota</taxon>
        <taxon>Fungi</taxon>
        <taxon>Dikarya</taxon>
        <taxon>Basidiomycota</taxon>
        <taxon>Agaricomycotina</taxon>
        <taxon>Agaricomycetes</taxon>
        <taxon>Phallomycetidae</taxon>
        <taxon>Geastrales</taxon>
        <taxon>Sphaerobolaceae</taxon>
        <taxon>Sphaerobolus</taxon>
    </lineage>
</organism>
<sequence>MIFFRATALLVFSLGCIATQTTVTVSSTGAQAVPTTLFGATFEEVNQAGDGGIYAELLKNRAFQKVTPGTPESLDGWQSVGGANITVVQDASPVSTALPNSLRVTIPTGKIAPVGFANEGYFGGMAVDTTLTYTVSFFYKFPTASSFRGTAVIGFQTASGLSLGSTTAPINGNQTTWLQVTVSFKPVQTSLNNNNVFAITFNAMAAAGQTIHFAMLSSLPPTLAGGCRIDLVSVLQEMQPGFLRFPGTENLGKTIADRWQWNNTVGPVVNRPGRVGSNGYVYTDGLGLFEFLTLAEFLRATPIMSIYAGLSLDGSIVDEEDLFPFIQQAIDQINFVVGPTNTPQGAMRASLGHSTPFALTYIEIGSQEFLTSDTYQTRWLDFVTILSQSFPQLRFIAASSVNNPVLAPDPTHWDLHLYQTPSWLAQNSMFYDGIERNGVMYLEGEYAAISDNSDDPNSDRFPFPTIESALGEAAFMTGLERNSDIVFGASYSPLFNNILTTQLTPSLISFNVNQVFRSTSFYVQKLFSLNRGTQYWPSTVPDPNGSIFWSVVVQSGAKTFKVVNLSNVPENVTFISPALLAGSGTVTVLNGTGSTSNTPSTPNAAVPVTSSINLGNQPQWTYVAPPMSLSVIRVL</sequence>
<keyword evidence="7" id="KW-0325">Glycoprotein</keyword>
<evidence type="ECO:0000256" key="8">
    <source>
        <dbReference type="SAM" id="SignalP"/>
    </source>
</evidence>
<dbReference type="Proteomes" id="UP000054279">
    <property type="component" value="Unassembled WGS sequence"/>
</dbReference>
<dbReference type="GO" id="GO:0046373">
    <property type="term" value="P:L-arabinose metabolic process"/>
    <property type="evidence" value="ECO:0007669"/>
    <property type="project" value="InterPro"/>
</dbReference>
<evidence type="ECO:0000256" key="2">
    <source>
        <dbReference type="ARBA" id="ARBA00004834"/>
    </source>
</evidence>
<dbReference type="GO" id="GO:0046556">
    <property type="term" value="F:alpha-L-arabinofuranosidase activity"/>
    <property type="evidence" value="ECO:0007669"/>
    <property type="project" value="UniProtKB-EC"/>
</dbReference>
<dbReference type="PANTHER" id="PTHR31776:SF0">
    <property type="entry name" value="ALPHA-L-ARABINOFURANOSIDASE 1"/>
    <property type="match status" value="1"/>
</dbReference>
<feature type="chain" id="PRO_5002204194" description="non-reducing end alpha-L-arabinofuranosidase" evidence="8">
    <location>
        <begin position="19"/>
        <end position="635"/>
    </location>
</feature>
<keyword evidence="5 8" id="KW-0732">Signal</keyword>
<evidence type="ECO:0000313" key="11">
    <source>
        <dbReference type="Proteomes" id="UP000054279"/>
    </source>
</evidence>
<feature type="signal peptide" evidence="8">
    <location>
        <begin position="1"/>
        <end position="18"/>
    </location>
</feature>
<dbReference type="Pfam" id="PF06964">
    <property type="entry name" value="Alpha-L-AF_C"/>
    <property type="match status" value="1"/>
</dbReference>
<evidence type="ECO:0000259" key="9">
    <source>
        <dbReference type="SMART" id="SM00813"/>
    </source>
</evidence>
<dbReference type="OrthoDB" id="406864at2759"/>
<dbReference type="InterPro" id="IPR051563">
    <property type="entry name" value="Glycosyl_Hydrolase_51"/>
</dbReference>
<dbReference type="Gene3D" id="3.20.20.80">
    <property type="entry name" value="Glycosidases"/>
    <property type="match status" value="1"/>
</dbReference>
<dbReference type="UniPathway" id="UPA00667"/>
<keyword evidence="6 10" id="KW-0378">Hydrolase</keyword>
<dbReference type="EC" id="3.2.1.55" evidence="4"/>
<dbReference type="InterPro" id="IPR017853">
    <property type="entry name" value="GH"/>
</dbReference>
<dbReference type="InterPro" id="IPR010720">
    <property type="entry name" value="Alpha-L-AF_C"/>
</dbReference>
<evidence type="ECO:0000256" key="1">
    <source>
        <dbReference type="ARBA" id="ARBA00001462"/>
    </source>
</evidence>
<evidence type="ECO:0000256" key="4">
    <source>
        <dbReference type="ARBA" id="ARBA00012670"/>
    </source>
</evidence>
<dbReference type="PROSITE" id="PS51257">
    <property type="entry name" value="PROKAR_LIPOPROTEIN"/>
    <property type="match status" value="1"/>
</dbReference>
<dbReference type="GO" id="GO:0031222">
    <property type="term" value="P:arabinan catabolic process"/>
    <property type="evidence" value="ECO:0007669"/>
    <property type="project" value="UniProtKB-UniPathway"/>
</dbReference>
<feature type="domain" description="Alpha-L-arabinofuranosidase C-terminal" evidence="9">
    <location>
        <begin position="444"/>
        <end position="628"/>
    </location>
</feature>
<dbReference type="InterPro" id="IPR013780">
    <property type="entry name" value="Glyco_hydro_b"/>
</dbReference>
<dbReference type="Gene3D" id="2.60.120.260">
    <property type="entry name" value="Galactose-binding domain-like"/>
    <property type="match status" value="1"/>
</dbReference>
<reference evidence="10 11" key="1">
    <citation type="submission" date="2014-06" db="EMBL/GenBank/DDBJ databases">
        <title>Evolutionary Origins and Diversification of the Mycorrhizal Mutualists.</title>
        <authorList>
            <consortium name="DOE Joint Genome Institute"/>
            <consortium name="Mycorrhizal Genomics Consortium"/>
            <person name="Kohler A."/>
            <person name="Kuo A."/>
            <person name="Nagy L.G."/>
            <person name="Floudas D."/>
            <person name="Copeland A."/>
            <person name="Barry K.W."/>
            <person name="Cichocki N."/>
            <person name="Veneault-Fourrey C."/>
            <person name="LaButti K."/>
            <person name="Lindquist E.A."/>
            <person name="Lipzen A."/>
            <person name="Lundell T."/>
            <person name="Morin E."/>
            <person name="Murat C."/>
            <person name="Riley R."/>
            <person name="Ohm R."/>
            <person name="Sun H."/>
            <person name="Tunlid A."/>
            <person name="Henrissat B."/>
            <person name="Grigoriev I.V."/>
            <person name="Hibbett D.S."/>
            <person name="Martin F."/>
        </authorList>
    </citation>
    <scope>NUCLEOTIDE SEQUENCE [LARGE SCALE GENOMIC DNA]</scope>
    <source>
        <strain evidence="10 11">SS14</strain>
    </source>
</reference>
<dbReference type="Gene3D" id="2.60.40.1180">
    <property type="entry name" value="Golgi alpha-mannosidase II"/>
    <property type="match status" value="1"/>
</dbReference>
<gene>
    <name evidence="10" type="ORF">M422DRAFT_236061</name>
</gene>
<dbReference type="InterPro" id="IPR055235">
    <property type="entry name" value="ASD1_cat"/>
</dbReference>
<evidence type="ECO:0000256" key="5">
    <source>
        <dbReference type="ARBA" id="ARBA00022729"/>
    </source>
</evidence>
<comment type="catalytic activity">
    <reaction evidence="1">
        <text>Hydrolysis of terminal non-reducing alpha-L-arabinofuranoside residues in alpha-L-arabinosides.</text>
        <dbReference type="EC" id="3.2.1.55"/>
    </reaction>
</comment>